<dbReference type="STRING" id="1238182.C882_2759"/>
<dbReference type="AlphaFoldDB" id="K9GMZ4"/>
<organism evidence="4 5">
    <name type="scientific">Caenispirillum salinarum AK4</name>
    <dbReference type="NCBI Taxonomy" id="1238182"/>
    <lineage>
        <taxon>Bacteria</taxon>
        <taxon>Pseudomonadati</taxon>
        <taxon>Pseudomonadota</taxon>
        <taxon>Alphaproteobacteria</taxon>
        <taxon>Rhodospirillales</taxon>
        <taxon>Novispirillaceae</taxon>
        <taxon>Caenispirillum</taxon>
    </lineage>
</organism>
<dbReference type="PRINTS" id="PR01346">
    <property type="entry name" value="HELNAPAPROT"/>
</dbReference>
<name>K9GMZ4_9PROT</name>
<proteinExistence type="inferred from homology"/>
<dbReference type="Proteomes" id="UP000009881">
    <property type="component" value="Unassembled WGS sequence"/>
</dbReference>
<dbReference type="GO" id="GO:0008199">
    <property type="term" value="F:ferric iron binding"/>
    <property type="evidence" value="ECO:0007669"/>
    <property type="project" value="InterPro"/>
</dbReference>
<dbReference type="Pfam" id="PF00210">
    <property type="entry name" value="Ferritin"/>
    <property type="match status" value="1"/>
</dbReference>
<dbReference type="SUPFAM" id="SSF47240">
    <property type="entry name" value="Ferritin-like"/>
    <property type="match status" value="1"/>
</dbReference>
<dbReference type="PROSITE" id="PS00819">
    <property type="entry name" value="DPS_2"/>
    <property type="match status" value="1"/>
</dbReference>
<evidence type="ECO:0000313" key="5">
    <source>
        <dbReference type="Proteomes" id="UP000009881"/>
    </source>
</evidence>
<evidence type="ECO:0000256" key="2">
    <source>
        <dbReference type="RuleBase" id="RU003875"/>
    </source>
</evidence>
<dbReference type="InterPro" id="IPR008331">
    <property type="entry name" value="Ferritin_DPS_dom"/>
</dbReference>
<dbReference type="Gene3D" id="1.20.1260.10">
    <property type="match status" value="1"/>
</dbReference>
<comment type="caution">
    <text evidence="4">The sequence shown here is derived from an EMBL/GenBank/DDBJ whole genome shotgun (WGS) entry which is preliminary data.</text>
</comment>
<evidence type="ECO:0000256" key="1">
    <source>
        <dbReference type="ARBA" id="ARBA00009497"/>
    </source>
</evidence>
<dbReference type="RefSeq" id="WP_009542750.1">
    <property type="nucleotide sequence ID" value="NZ_ANHY01000030.1"/>
</dbReference>
<keyword evidence="5" id="KW-1185">Reference proteome</keyword>
<gene>
    <name evidence="4" type="ORF">C882_2759</name>
</gene>
<reference evidence="4 5" key="1">
    <citation type="journal article" date="2013" name="Genome Announc.">
        <title>Draft Genome Sequence of an Alphaproteobacterium, Caenispirillum salinarum AK4(T), Isolated from a Solar Saltern.</title>
        <authorList>
            <person name="Khatri I."/>
            <person name="Singh A."/>
            <person name="Korpole S."/>
            <person name="Pinnaka A.K."/>
            <person name="Subramanian S."/>
        </authorList>
    </citation>
    <scope>NUCLEOTIDE SEQUENCE [LARGE SCALE GENOMIC DNA]</scope>
    <source>
        <strain evidence="4 5">AK4</strain>
    </source>
</reference>
<dbReference type="PANTHER" id="PTHR42932:SF3">
    <property type="entry name" value="DNA PROTECTION DURING STARVATION PROTEIN"/>
    <property type="match status" value="1"/>
</dbReference>
<dbReference type="GO" id="GO:0016722">
    <property type="term" value="F:oxidoreductase activity, acting on metal ions"/>
    <property type="evidence" value="ECO:0007669"/>
    <property type="project" value="InterPro"/>
</dbReference>
<dbReference type="CDD" id="cd01043">
    <property type="entry name" value="DPS"/>
    <property type="match status" value="1"/>
</dbReference>
<dbReference type="PANTHER" id="PTHR42932">
    <property type="entry name" value="GENERAL STRESS PROTEIN 20U"/>
    <property type="match status" value="1"/>
</dbReference>
<dbReference type="PIRSF" id="PIRSF005900">
    <property type="entry name" value="Dps"/>
    <property type="match status" value="1"/>
</dbReference>
<accession>K9GMZ4</accession>
<evidence type="ECO:0000259" key="3">
    <source>
        <dbReference type="Pfam" id="PF00210"/>
    </source>
</evidence>
<dbReference type="PATRIC" id="fig|1238182.3.peg.4310"/>
<dbReference type="GO" id="GO:0003677">
    <property type="term" value="F:DNA binding"/>
    <property type="evidence" value="ECO:0007669"/>
    <property type="project" value="UniProtKB-KW"/>
</dbReference>
<dbReference type="EMBL" id="ANHY01000030">
    <property type="protein sequence ID" value="EKV26467.1"/>
    <property type="molecule type" value="Genomic_DNA"/>
</dbReference>
<dbReference type="eggNOG" id="COG0783">
    <property type="taxonomic scope" value="Bacteria"/>
</dbReference>
<evidence type="ECO:0000313" key="4">
    <source>
        <dbReference type="EMBL" id="EKV26467.1"/>
    </source>
</evidence>
<dbReference type="InterPro" id="IPR002177">
    <property type="entry name" value="DPS_DNA-bd"/>
</dbReference>
<protein>
    <submittedName>
        <fullName evidence="4">Non-specific DNA-binding protein Dps</fullName>
    </submittedName>
</protein>
<dbReference type="InterPro" id="IPR023188">
    <property type="entry name" value="DPS_DNA-bd_CS"/>
</dbReference>
<feature type="domain" description="Ferritin/DPS" evidence="3">
    <location>
        <begin position="31"/>
        <end position="166"/>
    </location>
</feature>
<dbReference type="PROSITE" id="PS00818">
    <property type="entry name" value="DPS_1"/>
    <property type="match status" value="1"/>
</dbReference>
<dbReference type="InterPro" id="IPR012347">
    <property type="entry name" value="Ferritin-like"/>
</dbReference>
<comment type="similarity">
    <text evidence="1 2">Belongs to the Dps family.</text>
</comment>
<sequence>MPDDTPLTPSTERMDVRIGIPEEHRKRLTDGLAKVLADSYVLLGKTHGFHWNVTGLQFHSLHEMFEEQYQDLQDAVDEVAERIRALGFVAPGSLSDFLRMSDIVDTRNAPDAMDMVRQLAEDNEALSRACKQVVAICHEAEDTVTEDLMNERMAAHDKTAWMLRATAA</sequence>
<dbReference type="InterPro" id="IPR009078">
    <property type="entry name" value="Ferritin-like_SF"/>
</dbReference>
<keyword evidence="4" id="KW-0238">DNA-binding</keyword>